<feature type="compositionally biased region" description="Basic and acidic residues" evidence="1">
    <location>
        <begin position="190"/>
        <end position="206"/>
    </location>
</feature>
<sequence length="224" mass="24688">MPGKAGAKGAGSQASGQATDGTSAPVTIKKYANRRLYNTATSSYVTLETLCGMVKDGVEFVVYDAKTGEDITRSVLTQIIVEEEAKTGQNLLPIGFLRQLIGFYGDNMQQMMLPQYLDLSLRSFAENQEKMRSYMSDTFGAVFPFGQMEEMGKRNMEIFENAMRAFRPFSPDLSGGGPAGAPRSAPQPRGEADRQDAADQAERVKALQDQLSEMQRQLQDMQKK</sequence>
<dbReference type="GO" id="GO:0006355">
    <property type="term" value="P:regulation of DNA-templated transcription"/>
    <property type="evidence" value="ECO:0007669"/>
    <property type="project" value="InterPro"/>
</dbReference>
<dbReference type="InterPro" id="IPR012909">
    <property type="entry name" value="PHA_DNA-bd_N"/>
</dbReference>
<dbReference type="AlphaFoldDB" id="A0A8J7V3J4"/>
<dbReference type="Pfam" id="PF07879">
    <property type="entry name" value="PHB_acc_N"/>
    <property type="match status" value="1"/>
</dbReference>
<comment type="caution">
    <text evidence="4">The sequence shown here is derived from an EMBL/GenBank/DDBJ whole genome shotgun (WGS) entry which is preliminary data.</text>
</comment>
<feature type="region of interest" description="Disordered" evidence="1">
    <location>
        <begin position="1"/>
        <end position="22"/>
    </location>
</feature>
<reference evidence="4" key="1">
    <citation type="submission" date="2021-04" db="EMBL/GenBank/DDBJ databases">
        <authorList>
            <person name="Zhang D.-C."/>
        </authorList>
    </citation>
    <scope>NUCLEOTIDE SEQUENCE</scope>
    <source>
        <strain evidence="4">CGMCC 1.15697</strain>
    </source>
</reference>
<gene>
    <name evidence="4" type="primary">phaR</name>
    <name evidence="4" type="ORF">KAJ83_14920</name>
</gene>
<proteinExistence type="predicted"/>
<protein>
    <submittedName>
        <fullName evidence="4">Polyhydroxyalkanoate synthesis repressor PhaR</fullName>
    </submittedName>
</protein>
<feature type="domain" description="PHA accumulation regulator DNA-binding N-terminal" evidence="3">
    <location>
        <begin position="27"/>
        <end position="86"/>
    </location>
</feature>
<evidence type="ECO:0000313" key="5">
    <source>
        <dbReference type="Proteomes" id="UP000672602"/>
    </source>
</evidence>
<dbReference type="EMBL" id="JAGMWN010000007">
    <property type="protein sequence ID" value="MBP5858311.1"/>
    <property type="molecule type" value="Genomic_DNA"/>
</dbReference>
<keyword evidence="5" id="KW-1185">Reference proteome</keyword>
<evidence type="ECO:0000313" key="4">
    <source>
        <dbReference type="EMBL" id="MBP5858311.1"/>
    </source>
</evidence>
<dbReference type="Pfam" id="PF05233">
    <property type="entry name" value="PHB_acc"/>
    <property type="match status" value="1"/>
</dbReference>
<evidence type="ECO:0000256" key="1">
    <source>
        <dbReference type="SAM" id="MobiDB-lite"/>
    </source>
</evidence>
<accession>A0A8J7V3J4</accession>
<dbReference type="Proteomes" id="UP000672602">
    <property type="component" value="Unassembled WGS sequence"/>
</dbReference>
<feature type="compositionally biased region" description="Low complexity" evidence="1">
    <location>
        <begin position="180"/>
        <end position="189"/>
    </location>
</feature>
<dbReference type="RefSeq" id="WP_210682981.1">
    <property type="nucleotide sequence ID" value="NZ_JAGMWN010000007.1"/>
</dbReference>
<dbReference type="InterPro" id="IPR007897">
    <property type="entry name" value="PHB_accumulat"/>
</dbReference>
<evidence type="ECO:0000259" key="2">
    <source>
        <dbReference type="Pfam" id="PF05233"/>
    </source>
</evidence>
<feature type="compositionally biased region" description="Polar residues" evidence="1">
    <location>
        <begin position="209"/>
        <end position="224"/>
    </location>
</feature>
<dbReference type="InterPro" id="IPR010134">
    <property type="entry name" value="PHA_reg_PhaR"/>
</dbReference>
<organism evidence="4 5">
    <name type="scientific">Marivibrio halodurans</name>
    <dbReference type="NCBI Taxonomy" id="2039722"/>
    <lineage>
        <taxon>Bacteria</taxon>
        <taxon>Pseudomonadati</taxon>
        <taxon>Pseudomonadota</taxon>
        <taxon>Alphaproteobacteria</taxon>
        <taxon>Rhodospirillales</taxon>
        <taxon>Rhodospirillaceae</taxon>
        <taxon>Marivibrio</taxon>
    </lineage>
</organism>
<feature type="domain" description="PHB accumulation regulatory" evidence="2">
    <location>
        <begin position="92"/>
        <end position="132"/>
    </location>
</feature>
<feature type="compositionally biased region" description="Low complexity" evidence="1">
    <location>
        <begin position="1"/>
        <end position="18"/>
    </location>
</feature>
<feature type="region of interest" description="Disordered" evidence="1">
    <location>
        <begin position="169"/>
        <end position="224"/>
    </location>
</feature>
<evidence type="ECO:0000259" key="3">
    <source>
        <dbReference type="Pfam" id="PF07879"/>
    </source>
</evidence>
<dbReference type="NCBIfam" id="TIGR01848">
    <property type="entry name" value="PHA_reg_PhaR"/>
    <property type="match status" value="1"/>
</dbReference>
<name>A0A8J7V3J4_9PROT</name>